<proteinExistence type="predicted"/>
<reference evidence="1" key="1">
    <citation type="journal article" date="2021" name="Proc. Natl. Acad. Sci. U.S.A.">
        <title>A Catalog of Tens of Thousands of Viruses from Human Metagenomes Reveals Hidden Associations with Chronic Diseases.</title>
        <authorList>
            <person name="Tisza M.J."/>
            <person name="Buck C.B."/>
        </authorList>
    </citation>
    <scope>NUCLEOTIDE SEQUENCE</scope>
    <source>
        <strain evidence="1">CtLPy3</strain>
    </source>
</reference>
<name>A0A8S5UWF7_9CAUD</name>
<sequence length="71" mass="8169">MLTLIITKMSDLIDYTGIMPEYPIPSYKYGGIHIKKKNRGKFNALKKRTGKTTEELTHSKNPLTRKRAIFA</sequence>
<evidence type="ECO:0000313" key="1">
    <source>
        <dbReference type="EMBL" id="DAF98823.1"/>
    </source>
</evidence>
<dbReference type="EMBL" id="BK016155">
    <property type="protein sequence ID" value="DAF98823.1"/>
    <property type="molecule type" value="Genomic_DNA"/>
</dbReference>
<organism evidence="1">
    <name type="scientific">Podoviridae sp. ctLPy3</name>
    <dbReference type="NCBI Taxonomy" id="2825244"/>
    <lineage>
        <taxon>Viruses</taxon>
        <taxon>Duplodnaviria</taxon>
        <taxon>Heunggongvirae</taxon>
        <taxon>Uroviricota</taxon>
        <taxon>Caudoviricetes</taxon>
    </lineage>
</organism>
<protein>
    <submittedName>
        <fullName evidence="1">Uncharacterized protein</fullName>
    </submittedName>
</protein>
<accession>A0A8S5UWF7</accession>